<dbReference type="PANTHER" id="PTHR10869">
    <property type="entry name" value="PROLYL 4-HYDROXYLASE ALPHA SUBUNIT"/>
    <property type="match status" value="1"/>
</dbReference>
<comment type="caution">
    <text evidence="8">The sequence shown here is derived from an EMBL/GenBank/DDBJ whole genome shotgun (WGS) entry which is preliminary data.</text>
</comment>
<feature type="region of interest" description="Disordered" evidence="6">
    <location>
        <begin position="1"/>
        <end position="31"/>
    </location>
</feature>
<dbReference type="GO" id="GO:0004656">
    <property type="term" value="F:procollagen-proline 4-dioxygenase activity"/>
    <property type="evidence" value="ECO:0007669"/>
    <property type="project" value="TreeGrafter"/>
</dbReference>
<keyword evidence="3" id="KW-0223">Dioxygenase</keyword>
<dbReference type="Gene3D" id="2.60.120.620">
    <property type="entry name" value="q2cbj1_9rhob like domain"/>
    <property type="match status" value="1"/>
</dbReference>
<evidence type="ECO:0000256" key="5">
    <source>
        <dbReference type="ARBA" id="ARBA00023004"/>
    </source>
</evidence>
<dbReference type="InterPro" id="IPR044862">
    <property type="entry name" value="Pro_4_hyd_alph_FE2OG_OXY"/>
</dbReference>
<dbReference type="PROSITE" id="PS51471">
    <property type="entry name" value="FE2OG_OXY"/>
    <property type="match status" value="1"/>
</dbReference>
<dbReference type="GO" id="GO:0005783">
    <property type="term" value="C:endoplasmic reticulum"/>
    <property type="evidence" value="ECO:0007669"/>
    <property type="project" value="TreeGrafter"/>
</dbReference>
<sequence length="262" mass="29093">MPQRSRRKTTTKSSRRPPEEQETAPGWPPLQPLIPTTDLALETLLEDQIILIRNLFTSTLCKKYVSFLSSLPLITTPAKPKEGEAIRLNDRIQFNDPAFAEQLWGSTGLRSLISGSAENVEPNGLTYEGAKKIWGGQVCGLNPRIRIYRYGQGQFFGQHYDESNNITLSSTPPTPARTTWTLLIYLTGPTTGCVGGETVFYPELGPAKKFSGKGIDTDPVVVDLEVGMALLHKHGQDCLLHEGKTVRKGEKWVIRSDLCVKR</sequence>
<reference evidence="8 9" key="1">
    <citation type="journal article" date="2020" name="Genomics">
        <title>Complete, high-quality genomes from long-read metagenomic sequencing of two wolf lichen thalli reveals enigmatic genome architecture.</title>
        <authorList>
            <person name="McKenzie S.K."/>
            <person name="Walston R.F."/>
            <person name="Allen J.L."/>
        </authorList>
    </citation>
    <scope>NUCLEOTIDE SEQUENCE [LARGE SCALE GENOMIC DNA]</scope>
    <source>
        <strain evidence="8">WasteWater1</strain>
    </source>
</reference>
<organism evidence="8 9">
    <name type="scientific">Letharia lupina</name>
    <dbReference type="NCBI Taxonomy" id="560253"/>
    <lineage>
        <taxon>Eukaryota</taxon>
        <taxon>Fungi</taxon>
        <taxon>Dikarya</taxon>
        <taxon>Ascomycota</taxon>
        <taxon>Pezizomycotina</taxon>
        <taxon>Lecanoromycetes</taxon>
        <taxon>OSLEUM clade</taxon>
        <taxon>Lecanoromycetidae</taxon>
        <taxon>Lecanorales</taxon>
        <taxon>Lecanorineae</taxon>
        <taxon>Parmeliaceae</taxon>
        <taxon>Letharia</taxon>
    </lineage>
</organism>
<name>A0A8H6C827_9LECA</name>
<dbReference type="GO" id="GO:0031418">
    <property type="term" value="F:L-ascorbic acid binding"/>
    <property type="evidence" value="ECO:0007669"/>
    <property type="project" value="InterPro"/>
</dbReference>
<evidence type="ECO:0000259" key="7">
    <source>
        <dbReference type="PROSITE" id="PS51471"/>
    </source>
</evidence>
<keyword evidence="2" id="KW-0479">Metal-binding</keyword>
<dbReference type="InterPro" id="IPR006620">
    <property type="entry name" value="Pro_4_hyd_alph"/>
</dbReference>
<dbReference type="RefSeq" id="XP_037148014.1">
    <property type="nucleotide sequence ID" value="XM_037296833.1"/>
</dbReference>
<proteinExistence type="predicted"/>
<keyword evidence="4" id="KW-0560">Oxidoreductase</keyword>
<evidence type="ECO:0000313" key="8">
    <source>
        <dbReference type="EMBL" id="KAF6218579.1"/>
    </source>
</evidence>
<dbReference type="GO" id="GO:0005506">
    <property type="term" value="F:iron ion binding"/>
    <property type="evidence" value="ECO:0007669"/>
    <property type="project" value="InterPro"/>
</dbReference>
<gene>
    <name evidence="8" type="ORF">HO133_005930</name>
</gene>
<dbReference type="Pfam" id="PF13640">
    <property type="entry name" value="2OG-FeII_Oxy_3"/>
    <property type="match status" value="1"/>
</dbReference>
<feature type="domain" description="Fe2OG dioxygenase" evidence="7">
    <location>
        <begin position="140"/>
        <end position="262"/>
    </location>
</feature>
<dbReference type="InterPro" id="IPR045054">
    <property type="entry name" value="P4HA-like"/>
</dbReference>
<dbReference type="InterPro" id="IPR005123">
    <property type="entry name" value="Oxoglu/Fe-dep_dioxygenase_dom"/>
</dbReference>
<dbReference type="EMBL" id="JACCJB010000022">
    <property type="protein sequence ID" value="KAF6218579.1"/>
    <property type="molecule type" value="Genomic_DNA"/>
</dbReference>
<evidence type="ECO:0000256" key="3">
    <source>
        <dbReference type="ARBA" id="ARBA00022964"/>
    </source>
</evidence>
<dbReference type="SMART" id="SM00702">
    <property type="entry name" value="P4Hc"/>
    <property type="match status" value="1"/>
</dbReference>
<evidence type="ECO:0000256" key="1">
    <source>
        <dbReference type="ARBA" id="ARBA00001961"/>
    </source>
</evidence>
<evidence type="ECO:0000256" key="4">
    <source>
        <dbReference type="ARBA" id="ARBA00023002"/>
    </source>
</evidence>
<dbReference type="PANTHER" id="PTHR10869:SF236">
    <property type="entry name" value="PROLYL 4-HYDROXYLASE ALPHA SUBUNIT DOMAIN-CONTAINING PROTEIN"/>
    <property type="match status" value="1"/>
</dbReference>
<feature type="compositionally biased region" description="Basic residues" evidence="6">
    <location>
        <begin position="1"/>
        <end position="15"/>
    </location>
</feature>
<dbReference type="GeneID" id="59334335"/>
<evidence type="ECO:0000256" key="6">
    <source>
        <dbReference type="SAM" id="MobiDB-lite"/>
    </source>
</evidence>
<dbReference type="AlphaFoldDB" id="A0A8H6C827"/>
<protein>
    <recommendedName>
        <fullName evidence="7">Fe2OG dioxygenase domain-containing protein</fullName>
    </recommendedName>
</protein>
<keyword evidence="5" id="KW-0408">Iron</keyword>
<evidence type="ECO:0000256" key="2">
    <source>
        <dbReference type="ARBA" id="ARBA00022723"/>
    </source>
</evidence>
<evidence type="ECO:0000313" key="9">
    <source>
        <dbReference type="Proteomes" id="UP000593566"/>
    </source>
</evidence>
<comment type="cofactor">
    <cofactor evidence="1">
        <name>L-ascorbate</name>
        <dbReference type="ChEBI" id="CHEBI:38290"/>
    </cofactor>
</comment>
<dbReference type="FunFam" id="2.60.120.620:FF:000021">
    <property type="entry name" value="WGS project CABT00000000 data, contig 2.8"/>
    <property type="match status" value="1"/>
</dbReference>
<accession>A0A8H6C827</accession>
<keyword evidence="9" id="KW-1185">Reference proteome</keyword>
<dbReference type="Proteomes" id="UP000593566">
    <property type="component" value="Unassembled WGS sequence"/>
</dbReference>